<sequence>MFGVAHVTPPEPSLPKFSTREARFRKACDANTLFFYIPTKSSLLLPLLHPVSHVYREQDARCLHLLQSVALIPSCKCKKILATVNEALKIPVSAATRGRFETKLRPLINKLRDEDENCATRPLIALQLKEKVAECLRCWIVDPIDGFVLRKEHVVKGMRLDDLVATPVGVGYMRGYRTTDGFCIIVYPWGYGFVHLNEVKKVQQAAENHLKKRMYTEYVAFEHQQLYEQIKGLLDDLPPISDKSNDFEDTKEKRDEDLEVLPRILNKEHMNTTVLQKDLQFLRRVEALVKKVQYSRQAQTVKEPDRKLLRMDEDDEIAGDAEQLESRSILNGNAVITKLDI</sequence>
<name>A0A0P1AUV7_PLAHL</name>
<dbReference type="STRING" id="4781.A0A0P1AUV7"/>
<dbReference type="Proteomes" id="UP000054928">
    <property type="component" value="Unassembled WGS sequence"/>
</dbReference>
<evidence type="ECO:0000313" key="1">
    <source>
        <dbReference type="EMBL" id="CEG44716.1"/>
    </source>
</evidence>
<organism evidence="1 2">
    <name type="scientific">Plasmopara halstedii</name>
    <name type="common">Downy mildew of sunflower</name>
    <dbReference type="NCBI Taxonomy" id="4781"/>
    <lineage>
        <taxon>Eukaryota</taxon>
        <taxon>Sar</taxon>
        <taxon>Stramenopiles</taxon>
        <taxon>Oomycota</taxon>
        <taxon>Peronosporomycetes</taxon>
        <taxon>Peronosporales</taxon>
        <taxon>Peronosporaceae</taxon>
        <taxon>Plasmopara</taxon>
    </lineage>
</organism>
<dbReference type="GeneID" id="36396113"/>
<dbReference type="EMBL" id="CCYD01001336">
    <property type="protein sequence ID" value="CEG44716.1"/>
    <property type="molecule type" value="Genomic_DNA"/>
</dbReference>
<dbReference type="RefSeq" id="XP_024581085.1">
    <property type="nucleotide sequence ID" value="XM_024730849.1"/>
</dbReference>
<dbReference type="OrthoDB" id="164177at2759"/>
<accession>A0A0P1AUV7</accession>
<dbReference type="AlphaFoldDB" id="A0A0P1AUV7"/>
<protein>
    <submittedName>
        <fullName evidence="1">Uncharacterized protein</fullName>
    </submittedName>
</protein>
<reference evidence="2" key="1">
    <citation type="submission" date="2014-09" db="EMBL/GenBank/DDBJ databases">
        <authorList>
            <person name="Sharma Rahul"/>
            <person name="Thines Marco"/>
        </authorList>
    </citation>
    <scope>NUCLEOTIDE SEQUENCE [LARGE SCALE GENOMIC DNA]</scope>
</reference>
<dbReference type="OMA" id="DCLRCWI"/>
<proteinExistence type="predicted"/>
<keyword evidence="2" id="KW-1185">Reference proteome</keyword>
<evidence type="ECO:0000313" key="2">
    <source>
        <dbReference type="Proteomes" id="UP000054928"/>
    </source>
</evidence>